<dbReference type="Gene3D" id="3.40.220.10">
    <property type="entry name" value="Leucine Aminopeptidase, subunit E, domain 1"/>
    <property type="match status" value="1"/>
</dbReference>
<dbReference type="OrthoDB" id="10266717at2759"/>
<keyword evidence="3" id="KW-1185">Reference proteome</keyword>
<dbReference type="AlphaFoldDB" id="A0A6J8AJ22"/>
<sequence>MNPSFVETSHERRTESQKRAREDYSNEMNEKLEETWKAGMKHAGKKCKENIEEVANCWKLKQKGLRSHGLSRQIAEKYPWADIYSTRKAENCRNLAILEDRGIPGTIRVFKSPQDLNPDIVCFLSQWDFGTVNQDYRHIPPYKDTRDNRLHWFCQCLEQLTTLNISSAEIPHNIGCGLGGETLYDVVKENCYGCEVDHPSQVQHACIMMTRCEHFYMYFDLTFNKIIFEDMIIKFRQHVEIMDIPLDYKTSVLEQLEDWC</sequence>
<feature type="region of interest" description="Disordered" evidence="1">
    <location>
        <begin position="1"/>
        <end position="27"/>
    </location>
</feature>
<evidence type="ECO:0000256" key="1">
    <source>
        <dbReference type="SAM" id="MobiDB-lite"/>
    </source>
</evidence>
<organism evidence="2 3">
    <name type="scientific">Mytilus coruscus</name>
    <name type="common">Sea mussel</name>
    <dbReference type="NCBI Taxonomy" id="42192"/>
    <lineage>
        <taxon>Eukaryota</taxon>
        <taxon>Metazoa</taxon>
        <taxon>Spiralia</taxon>
        <taxon>Lophotrochozoa</taxon>
        <taxon>Mollusca</taxon>
        <taxon>Bivalvia</taxon>
        <taxon>Autobranchia</taxon>
        <taxon>Pteriomorphia</taxon>
        <taxon>Mytilida</taxon>
        <taxon>Mytiloidea</taxon>
        <taxon>Mytilidae</taxon>
        <taxon>Mytilinae</taxon>
        <taxon>Mytilus</taxon>
    </lineage>
</organism>
<dbReference type="InterPro" id="IPR043472">
    <property type="entry name" value="Macro_dom-like"/>
</dbReference>
<gene>
    <name evidence="2" type="ORF">MCOR_8099</name>
</gene>
<reference evidence="2 3" key="1">
    <citation type="submission" date="2020-06" db="EMBL/GenBank/DDBJ databases">
        <authorList>
            <person name="Li R."/>
            <person name="Bekaert M."/>
        </authorList>
    </citation>
    <scope>NUCLEOTIDE SEQUENCE [LARGE SCALE GENOMIC DNA]</scope>
    <source>
        <strain evidence="3">wild</strain>
    </source>
</reference>
<feature type="compositionally biased region" description="Basic and acidic residues" evidence="1">
    <location>
        <begin position="8"/>
        <end position="27"/>
    </location>
</feature>
<proteinExistence type="predicted"/>
<dbReference type="Proteomes" id="UP000507470">
    <property type="component" value="Unassembled WGS sequence"/>
</dbReference>
<protein>
    <submittedName>
        <fullName evidence="2">Uncharacterized protein</fullName>
    </submittedName>
</protein>
<accession>A0A6J8AJ22</accession>
<dbReference type="EMBL" id="CACVKT020001498">
    <property type="protein sequence ID" value="CAC5368610.1"/>
    <property type="molecule type" value="Genomic_DNA"/>
</dbReference>
<evidence type="ECO:0000313" key="2">
    <source>
        <dbReference type="EMBL" id="CAC5368610.1"/>
    </source>
</evidence>
<evidence type="ECO:0000313" key="3">
    <source>
        <dbReference type="Proteomes" id="UP000507470"/>
    </source>
</evidence>
<name>A0A6J8AJ22_MYTCO</name>